<organism evidence="4 5">
    <name type="scientific">Rhizobium sullae</name>
    <name type="common">Rhizobium hedysari</name>
    <dbReference type="NCBI Taxonomy" id="50338"/>
    <lineage>
        <taxon>Bacteria</taxon>
        <taxon>Pseudomonadati</taxon>
        <taxon>Pseudomonadota</taxon>
        <taxon>Alphaproteobacteria</taxon>
        <taxon>Hyphomicrobiales</taxon>
        <taxon>Rhizobiaceae</taxon>
        <taxon>Rhizobium/Agrobacterium group</taxon>
        <taxon>Rhizobium</taxon>
    </lineage>
</organism>
<dbReference type="Proteomes" id="UP001060123">
    <property type="component" value="Plasmid pWSM1592_3"/>
</dbReference>
<dbReference type="RefSeq" id="WP_027513410.1">
    <property type="nucleotide sequence ID" value="NZ_CP104146.1"/>
</dbReference>
<feature type="compositionally biased region" description="Basic and acidic residues" evidence="1">
    <location>
        <begin position="290"/>
        <end position="301"/>
    </location>
</feature>
<dbReference type="EMBL" id="CP104146">
    <property type="protein sequence ID" value="UWU19529.1"/>
    <property type="molecule type" value="Genomic_DNA"/>
</dbReference>
<feature type="compositionally biased region" description="Polar residues" evidence="1">
    <location>
        <begin position="238"/>
        <end position="257"/>
    </location>
</feature>
<proteinExistence type="predicted"/>
<evidence type="ECO:0000259" key="3">
    <source>
        <dbReference type="Pfam" id="PF11800"/>
    </source>
</evidence>
<gene>
    <name evidence="4" type="primary">repC</name>
    <name evidence="4" type="ORF">N2599_36440</name>
</gene>
<dbReference type="NCBIfam" id="NF040974">
    <property type="entry name" value="RepABC_RepC"/>
    <property type="match status" value="1"/>
</dbReference>
<feature type="region of interest" description="Disordered" evidence="1">
    <location>
        <begin position="237"/>
        <end position="302"/>
    </location>
</feature>
<geneLocation type="plasmid" evidence="4 5">
    <name>pWSM1592_3</name>
</geneLocation>
<evidence type="ECO:0000313" key="5">
    <source>
        <dbReference type="Proteomes" id="UP001060123"/>
    </source>
</evidence>
<dbReference type="InterPro" id="IPR005090">
    <property type="entry name" value="RepC_N"/>
</dbReference>
<dbReference type="InterPro" id="IPR047611">
    <property type="entry name" value="RepABC_RepC"/>
</dbReference>
<dbReference type="InterPro" id="IPR021760">
    <property type="entry name" value="RepC_C"/>
</dbReference>
<feature type="domain" description="Plasmid replication protein C C-terminal" evidence="3">
    <location>
        <begin position="316"/>
        <end position="414"/>
    </location>
</feature>
<dbReference type="Pfam" id="PF11800">
    <property type="entry name" value="RP-C_C"/>
    <property type="match status" value="1"/>
</dbReference>
<evidence type="ECO:0000259" key="2">
    <source>
        <dbReference type="Pfam" id="PF03428"/>
    </source>
</evidence>
<evidence type="ECO:0000313" key="4">
    <source>
        <dbReference type="EMBL" id="UWU19529.1"/>
    </source>
</evidence>
<feature type="domain" description="Plasmid replication protein C N-terminal" evidence="2">
    <location>
        <begin position="11"/>
        <end position="178"/>
    </location>
</feature>
<dbReference type="Pfam" id="PF03428">
    <property type="entry name" value="RP-C"/>
    <property type="match status" value="1"/>
</dbReference>
<reference evidence="4" key="1">
    <citation type="submission" date="2022-09" db="EMBL/GenBank/DDBJ databases">
        <title>Australian commercial rhizobial inoculants.</title>
        <authorList>
            <person name="Kohlmeier M.G."/>
            <person name="O'Hara G.W."/>
            <person name="Colombi E."/>
            <person name="Ramsay J.P."/>
            <person name="Terpolilli J."/>
        </authorList>
    </citation>
    <scope>NUCLEOTIDE SEQUENCE</scope>
    <source>
        <strain evidence="4">WSM1592</strain>
        <plasmid evidence="4">pWSM1592_3</plasmid>
    </source>
</reference>
<protein>
    <submittedName>
        <fullName evidence="4">Plasmid replication protein RepC</fullName>
    </submittedName>
</protein>
<keyword evidence="5" id="KW-1185">Reference proteome</keyword>
<accession>A0ABY5XY19</accession>
<sequence>MTEITSVASFRRITPGIVASARLAMANDVPDITKGEIALLLKRAAPVLGIDGTAYHVMDILLGLSRADDWKGAGRPIVAISNAKLAEYTMRSERTVIRCIRRLVEVGIAAYRDSATGRRFVYRDNHGDMSVGYGIDFTPARVRAAEIKAAVDQYQLKLNRELAAKRDISRLSRAIEDLGRAFPENSAEWRGRAALLQTSGVDLELRAEEFRVLHAEIVVETTTDRFEHNLSCEGDMSVTPNTTTTHESTYSCNNNRTRSNEREHQNNSGSSAAEKAFEIKPGSDNGARQVRLEPGEQRDSDTVQGEMLASVSIGLLQVACREAQGMIGMRFENWSALGQSGEMLRRMIGLSEAGWADGRSKVGLYGASAILATVLEKSIRDPEQISKPAGYFRAMIDRAVEGKLNLERSLFGLAAGFYGVSGEAVEK</sequence>
<name>A0ABY5XY19_RHISU</name>
<evidence type="ECO:0000256" key="1">
    <source>
        <dbReference type="SAM" id="MobiDB-lite"/>
    </source>
</evidence>
<keyword evidence="4" id="KW-0614">Plasmid</keyword>